<protein>
    <submittedName>
        <fullName evidence="5">Guanine nucleotide exchange factor MSS4</fullName>
    </submittedName>
</protein>
<dbReference type="OrthoDB" id="30840at2759"/>
<keyword evidence="3" id="KW-0653">Protein transport</keyword>
<organism evidence="5 6">
    <name type="scientific">Smittium culicis</name>
    <dbReference type="NCBI Taxonomy" id="133412"/>
    <lineage>
        <taxon>Eukaryota</taxon>
        <taxon>Fungi</taxon>
        <taxon>Fungi incertae sedis</taxon>
        <taxon>Zoopagomycota</taxon>
        <taxon>Kickxellomycotina</taxon>
        <taxon>Harpellomycetes</taxon>
        <taxon>Harpellales</taxon>
        <taxon>Legeriomycetaceae</taxon>
        <taxon>Smittium</taxon>
    </lineage>
</organism>
<dbReference type="PANTHER" id="PTHR13276:SF0">
    <property type="entry name" value="GUANINE NUCLEOTIDE EXCHANGE FACTOR MSS4"/>
    <property type="match status" value="1"/>
</dbReference>
<dbReference type="GO" id="GO:0005829">
    <property type="term" value="C:cytosol"/>
    <property type="evidence" value="ECO:0007669"/>
    <property type="project" value="TreeGrafter"/>
</dbReference>
<evidence type="ECO:0000313" key="5">
    <source>
        <dbReference type="EMBL" id="OMJ24862.1"/>
    </source>
</evidence>
<dbReference type="InterPro" id="IPR007515">
    <property type="entry name" value="Mss4"/>
</dbReference>
<accession>A0A1R1YD72</accession>
<keyword evidence="6" id="KW-1185">Reference proteome</keyword>
<dbReference type="STRING" id="133412.A0A1R1YD72"/>
<dbReference type="SUPFAM" id="SSF51316">
    <property type="entry name" value="Mss4-like"/>
    <property type="match status" value="1"/>
</dbReference>
<keyword evidence="1" id="KW-0813">Transport</keyword>
<comment type="caution">
    <text evidence="5">The sequence shown here is derived from an EMBL/GenBank/DDBJ whole genome shotgun (WGS) entry which is preliminary data.</text>
</comment>
<sequence>MSKNSSFDTKEMIENLKKTNKKTNRLILAPYVVLCPRESCNSKLLYLQGSYLVYKSPRKNRLLNVVYPEFDPNNTEHKKTKNIFEKPKIPLDVLSAIDAKKNVFLGANPSNSKTENDNQDNDITEKSGSVNDSHLDTEGFYWCVSDVFKFENIGMSKPVDGNLRYLVCADCDCGPLGYHDPNSVEVQYLKQDQNDHSSSKENLTSSGITHNLLASRNISDNTSQKNTQQLVKGSAPVLEYLLAVDKVRYQKL</sequence>
<evidence type="ECO:0000256" key="2">
    <source>
        <dbReference type="ARBA" id="ARBA00022658"/>
    </source>
</evidence>
<dbReference type="GO" id="GO:0006892">
    <property type="term" value="P:post-Golgi vesicle-mediated transport"/>
    <property type="evidence" value="ECO:0007669"/>
    <property type="project" value="TreeGrafter"/>
</dbReference>
<dbReference type="EMBL" id="LSSN01000264">
    <property type="protein sequence ID" value="OMJ24862.1"/>
    <property type="molecule type" value="Genomic_DNA"/>
</dbReference>
<dbReference type="GO" id="GO:0016020">
    <property type="term" value="C:membrane"/>
    <property type="evidence" value="ECO:0007669"/>
    <property type="project" value="TreeGrafter"/>
</dbReference>
<evidence type="ECO:0000256" key="4">
    <source>
        <dbReference type="SAM" id="MobiDB-lite"/>
    </source>
</evidence>
<gene>
    <name evidence="5" type="ORF">AYI70_g1292</name>
</gene>
<dbReference type="InterPro" id="IPR011323">
    <property type="entry name" value="Mss4/transl-control_tumour"/>
</dbReference>
<dbReference type="Proteomes" id="UP000187283">
    <property type="component" value="Unassembled WGS sequence"/>
</dbReference>
<evidence type="ECO:0000256" key="3">
    <source>
        <dbReference type="ARBA" id="ARBA00022927"/>
    </source>
</evidence>
<dbReference type="AlphaFoldDB" id="A0A1R1YD72"/>
<feature type="region of interest" description="Disordered" evidence="4">
    <location>
        <begin position="107"/>
        <end position="130"/>
    </location>
</feature>
<dbReference type="GO" id="GO:0007264">
    <property type="term" value="P:small GTPase-mediated signal transduction"/>
    <property type="evidence" value="ECO:0007669"/>
    <property type="project" value="InterPro"/>
</dbReference>
<dbReference type="Gene3D" id="2.170.150.10">
    <property type="entry name" value="Metal Binding Protein, Guanine Nucleotide Exchange Factor, Chain A"/>
    <property type="match status" value="1"/>
</dbReference>
<dbReference type="InterPro" id="IPR011057">
    <property type="entry name" value="Mss4-like_sf"/>
</dbReference>
<evidence type="ECO:0000313" key="6">
    <source>
        <dbReference type="Proteomes" id="UP000187283"/>
    </source>
</evidence>
<reference evidence="5 6" key="1">
    <citation type="submission" date="2017-01" db="EMBL/GenBank/DDBJ databases">
        <authorList>
            <person name="Mah S.A."/>
            <person name="Swanson W.J."/>
            <person name="Moy G.W."/>
            <person name="Vacquier V.D."/>
        </authorList>
    </citation>
    <scope>NUCLEOTIDE SEQUENCE [LARGE SCALE GENOMIC DNA]</scope>
    <source>
        <strain evidence="5 6">GSMNP</strain>
    </source>
</reference>
<dbReference type="PANTHER" id="PTHR13276">
    <property type="entry name" value="GUANINE NUCLEOTIDE EXCHANGE FACTOR MSS4"/>
    <property type="match status" value="1"/>
</dbReference>
<keyword evidence="2" id="KW-0344">Guanine-nucleotide releasing factor</keyword>
<evidence type="ECO:0000256" key="1">
    <source>
        <dbReference type="ARBA" id="ARBA00022448"/>
    </source>
</evidence>
<dbReference type="GO" id="GO:0005085">
    <property type="term" value="F:guanyl-nucleotide exchange factor activity"/>
    <property type="evidence" value="ECO:0007669"/>
    <property type="project" value="UniProtKB-KW"/>
</dbReference>
<dbReference type="GO" id="GO:0008270">
    <property type="term" value="F:zinc ion binding"/>
    <property type="evidence" value="ECO:0007669"/>
    <property type="project" value="TreeGrafter"/>
</dbReference>
<dbReference type="GO" id="GO:0015031">
    <property type="term" value="P:protein transport"/>
    <property type="evidence" value="ECO:0007669"/>
    <property type="project" value="UniProtKB-KW"/>
</dbReference>
<proteinExistence type="predicted"/>
<dbReference type="Pfam" id="PF04421">
    <property type="entry name" value="Mss4"/>
    <property type="match status" value="1"/>
</dbReference>
<name>A0A1R1YD72_9FUNG</name>
<dbReference type="PROSITE" id="PS51796">
    <property type="entry name" value="MSS4"/>
    <property type="match status" value="1"/>
</dbReference>